<reference evidence="2" key="1">
    <citation type="journal article" date="2017" name="Nat. Commun.">
        <title>The asparagus genome sheds light on the origin and evolution of a young Y chromosome.</title>
        <authorList>
            <person name="Harkess A."/>
            <person name="Zhou J."/>
            <person name="Xu C."/>
            <person name="Bowers J.E."/>
            <person name="Van der Hulst R."/>
            <person name="Ayyampalayam S."/>
            <person name="Mercati F."/>
            <person name="Riccardi P."/>
            <person name="McKain M.R."/>
            <person name="Kakrana A."/>
            <person name="Tang H."/>
            <person name="Ray J."/>
            <person name="Groenendijk J."/>
            <person name="Arikit S."/>
            <person name="Mathioni S.M."/>
            <person name="Nakano M."/>
            <person name="Shan H."/>
            <person name="Telgmann-Rauber A."/>
            <person name="Kanno A."/>
            <person name="Yue Z."/>
            <person name="Chen H."/>
            <person name="Li W."/>
            <person name="Chen Y."/>
            <person name="Xu X."/>
            <person name="Zhang Y."/>
            <person name="Luo S."/>
            <person name="Chen H."/>
            <person name="Gao J."/>
            <person name="Mao Z."/>
            <person name="Pires J.C."/>
            <person name="Luo M."/>
            <person name="Kudrna D."/>
            <person name="Wing R.A."/>
            <person name="Meyers B.C."/>
            <person name="Yi K."/>
            <person name="Kong H."/>
            <person name="Lavrijsen P."/>
            <person name="Sunseri F."/>
            <person name="Falavigna A."/>
            <person name="Ye Y."/>
            <person name="Leebens-Mack J.H."/>
            <person name="Chen G."/>
        </authorList>
    </citation>
    <scope>NUCLEOTIDE SEQUENCE [LARGE SCALE GENOMIC DNA]</scope>
    <source>
        <strain evidence="2">cv. DH0086</strain>
    </source>
</reference>
<dbReference type="AlphaFoldDB" id="A0A5P1EQE1"/>
<organism evidence="1 2">
    <name type="scientific">Asparagus officinalis</name>
    <name type="common">Garden asparagus</name>
    <dbReference type="NCBI Taxonomy" id="4686"/>
    <lineage>
        <taxon>Eukaryota</taxon>
        <taxon>Viridiplantae</taxon>
        <taxon>Streptophyta</taxon>
        <taxon>Embryophyta</taxon>
        <taxon>Tracheophyta</taxon>
        <taxon>Spermatophyta</taxon>
        <taxon>Magnoliopsida</taxon>
        <taxon>Liliopsida</taxon>
        <taxon>Asparagales</taxon>
        <taxon>Asparagaceae</taxon>
        <taxon>Asparagoideae</taxon>
        <taxon>Asparagus</taxon>
    </lineage>
</organism>
<dbReference type="EMBL" id="CM007385">
    <property type="protein sequence ID" value="ONK67873.1"/>
    <property type="molecule type" value="Genomic_DNA"/>
</dbReference>
<proteinExistence type="predicted"/>
<sequence length="93" mass="10488">MTEMSHEEHDKMAAKTQFFTLTIGRITTQELLSLTLKVSSLIICIDVQNNNTMKDSFDLCLAREVGACLEDCEREVAGVELMESVIFEFLHSS</sequence>
<dbReference type="Proteomes" id="UP000243459">
    <property type="component" value="Chromosome 5"/>
</dbReference>
<accession>A0A5P1EQE1</accession>
<keyword evidence="2" id="KW-1185">Reference proteome</keyword>
<name>A0A5P1EQE1_ASPOF</name>
<gene>
    <name evidence="1" type="ORF">A4U43_C05F4690</name>
</gene>
<evidence type="ECO:0000313" key="2">
    <source>
        <dbReference type="Proteomes" id="UP000243459"/>
    </source>
</evidence>
<protein>
    <submittedName>
        <fullName evidence="1">Uncharacterized protein</fullName>
    </submittedName>
</protein>
<dbReference type="Gramene" id="ONK67873">
    <property type="protein sequence ID" value="ONK67873"/>
    <property type="gene ID" value="A4U43_C05F4690"/>
</dbReference>
<evidence type="ECO:0000313" key="1">
    <source>
        <dbReference type="EMBL" id="ONK67873.1"/>
    </source>
</evidence>